<evidence type="ECO:0000313" key="2">
    <source>
        <dbReference type="Proteomes" id="UP001054837"/>
    </source>
</evidence>
<name>A0AAV4ND36_9ARAC</name>
<keyword evidence="2" id="KW-1185">Reference proteome</keyword>
<evidence type="ECO:0008006" key="3">
    <source>
        <dbReference type="Google" id="ProtNLM"/>
    </source>
</evidence>
<gene>
    <name evidence="1" type="ORF">CDAR_281091</name>
</gene>
<dbReference type="Proteomes" id="UP001054837">
    <property type="component" value="Unassembled WGS sequence"/>
</dbReference>
<proteinExistence type="predicted"/>
<dbReference type="AlphaFoldDB" id="A0AAV4ND36"/>
<accession>A0AAV4ND36</accession>
<comment type="caution">
    <text evidence="1">The sequence shown here is derived from an EMBL/GenBank/DDBJ whole genome shotgun (WGS) entry which is preliminary data.</text>
</comment>
<evidence type="ECO:0000313" key="1">
    <source>
        <dbReference type="EMBL" id="GIX82403.1"/>
    </source>
</evidence>
<organism evidence="1 2">
    <name type="scientific">Caerostris darwini</name>
    <dbReference type="NCBI Taxonomy" id="1538125"/>
    <lineage>
        <taxon>Eukaryota</taxon>
        <taxon>Metazoa</taxon>
        <taxon>Ecdysozoa</taxon>
        <taxon>Arthropoda</taxon>
        <taxon>Chelicerata</taxon>
        <taxon>Arachnida</taxon>
        <taxon>Araneae</taxon>
        <taxon>Araneomorphae</taxon>
        <taxon>Entelegynae</taxon>
        <taxon>Araneoidea</taxon>
        <taxon>Araneidae</taxon>
        <taxon>Caerostris</taxon>
    </lineage>
</organism>
<sequence>MSTDTLKRKYLLRLRKTYQKIFVAVSLLGVEFPPLPLTCTRDEINGRRRPRVLQFYLSKLGIRRKRMRWLCRQHPHYPQSTTAVTGKGALT</sequence>
<dbReference type="EMBL" id="BPLQ01001512">
    <property type="protein sequence ID" value="GIX82403.1"/>
    <property type="molecule type" value="Genomic_DNA"/>
</dbReference>
<reference evidence="1 2" key="1">
    <citation type="submission" date="2021-06" db="EMBL/GenBank/DDBJ databases">
        <title>Caerostris darwini draft genome.</title>
        <authorList>
            <person name="Kono N."/>
            <person name="Arakawa K."/>
        </authorList>
    </citation>
    <scope>NUCLEOTIDE SEQUENCE [LARGE SCALE GENOMIC DNA]</scope>
</reference>
<protein>
    <recommendedName>
        <fullName evidence="3">Ribosomal protein S14</fullName>
    </recommendedName>
</protein>